<evidence type="ECO:0000256" key="4">
    <source>
        <dbReference type="ARBA" id="ARBA00004868"/>
    </source>
</evidence>
<keyword evidence="8" id="KW-0479">Metal-binding</keyword>
<evidence type="ECO:0000256" key="5">
    <source>
        <dbReference type="ARBA" id="ARBA00005165"/>
    </source>
</evidence>
<keyword evidence="11" id="KW-0067">ATP-binding</keyword>
<dbReference type="eggNOG" id="KOG4044">
    <property type="taxonomic scope" value="Eukaryota"/>
</dbReference>
<comment type="similarity">
    <text evidence="6">Belongs to the isochorismatase family.</text>
</comment>
<dbReference type="NCBIfam" id="NF006830">
    <property type="entry name" value="PRK09355.1"/>
    <property type="match status" value="1"/>
</dbReference>
<dbReference type="GO" id="GO:0004789">
    <property type="term" value="F:thiamine-phosphate diphosphorylase activity"/>
    <property type="evidence" value="ECO:0007669"/>
    <property type="project" value="UniProtKB-EC"/>
</dbReference>
<dbReference type="InterPro" id="IPR036206">
    <property type="entry name" value="ThiamineP_synth_sf"/>
</dbReference>
<evidence type="ECO:0000256" key="12">
    <source>
        <dbReference type="ARBA" id="ARBA00022842"/>
    </source>
</evidence>
<comment type="pathway">
    <text evidence="4">Cofactor biosynthesis; thiamine diphosphate biosynthesis; 4-methyl-5-(2-phosphoethyl)-thiazole from 5-(2-hydroxyethyl)-4-methylthiazole: step 1/1.</text>
</comment>
<evidence type="ECO:0000256" key="13">
    <source>
        <dbReference type="ARBA" id="ARBA00022977"/>
    </source>
</evidence>
<dbReference type="InterPro" id="IPR000417">
    <property type="entry name" value="Hyethyz_kinase"/>
</dbReference>
<dbReference type="SUPFAM" id="SSF53613">
    <property type="entry name" value="Ribokinase-like"/>
    <property type="match status" value="1"/>
</dbReference>
<evidence type="ECO:0000256" key="8">
    <source>
        <dbReference type="ARBA" id="ARBA00022723"/>
    </source>
</evidence>
<dbReference type="PANTHER" id="PTHR20857:SF23">
    <property type="entry name" value="THIAMINE BIOSYNTHETIC BIFUNCTIONAL ENZYME"/>
    <property type="match status" value="1"/>
</dbReference>
<dbReference type="HOGENOM" id="CLU_019943_1_0_1"/>
<dbReference type="CDD" id="cd00564">
    <property type="entry name" value="TMP_TenI"/>
    <property type="match status" value="1"/>
</dbReference>
<dbReference type="Pfam" id="PF02110">
    <property type="entry name" value="HK"/>
    <property type="match status" value="1"/>
</dbReference>
<accession>R8BU09</accession>
<dbReference type="GO" id="GO:0005737">
    <property type="term" value="C:cytoplasm"/>
    <property type="evidence" value="ECO:0007669"/>
    <property type="project" value="TreeGrafter"/>
</dbReference>
<comment type="catalytic activity">
    <reaction evidence="14">
        <text>4-methyl-5-(2-phosphooxyethyl)-thiazole + 4-amino-2-methyl-5-(diphosphooxymethyl)pyrimidine + H(+) = thiamine phosphate + diphosphate</text>
        <dbReference type="Rhea" id="RHEA:22328"/>
        <dbReference type="ChEBI" id="CHEBI:15378"/>
        <dbReference type="ChEBI" id="CHEBI:33019"/>
        <dbReference type="ChEBI" id="CHEBI:37575"/>
        <dbReference type="ChEBI" id="CHEBI:57841"/>
        <dbReference type="ChEBI" id="CHEBI:58296"/>
        <dbReference type="EC" id="2.5.1.3"/>
    </reaction>
</comment>
<sequence>MKKTDVNYSLYLVTDSTPAILGDKDICDVVGEALQGGVGIVQYRDKTSDTGVLIATARKLHKITEAFNVPLLINDRVDVALAVGCEGVHLGQDDMNIAEARRLLGPDAIIGATASTVEEAVRACKESADYLGIGTVFSTQTKKDTKHVIGTAGLQHILESLYDRGFGEIPTVCIGGINASTIQRVMFQSASPKKHLDGVAIVSAIMAAPDPESESRKLLGLIRSPPPFRLQVRQSQQKPTEVGDIIEVVPKIVKAVHDNTPLSHNMTNLVVQNFAANVALAVGGSPIMANYGEEAADLASLGGALVINMGTVTPDGLENYVKALKAYNSAGQPVVYDPVGAGATAVRRAAVKTILAAGYLDVIKGNEGEIKTVWGEGEIEQQRGVDSSSTLSHTQKAELVKKLAAREKNVVVMTGVTDFVSDGERTFIVENGHEYLGKITGTGCVLGTTISTMITVHPQDKLAAAIAGLLLFEIAAERAAALEDVRGPGTFMANFIDALYQVRMLNAEGNTYLNVCDIQEKFRNAIHEFDKVVLTTQKVLKAAQALQIPIFVTTQNRARLGETVAELAPYLTEPLTKAHADKTAFSMWIPAVSQHFSAPSPSGPSQIVIVGIESHICVTQTALDALAAGHKVYVLADGVSSCNREEVPIALARLRAEGAVVTTSESWLYECMGDAGIPEFKSIVGIVKETGKDTKTALGALIPSRI</sequence>
<evidence type="ECO:0000256" key="2">
    <source>
        <dbReference type="ARBA" id="ARBA00001946"/>
    </source>
</evidence>
<dbReference type="GO" id="GO:0009228">
    <property type="term" value="P:thiamine biosynthetic process"/>
    <property type="evidence" value="ECO:0007669"/>
    <property type="project" value="UniProtKB-KW"/>
</dbReference>
<evidence type="ECO:0000256" key="14">
    <source>
        <dbReference type="ARBA" id="ARBA00047334"/>
    </source>
</evidence>
<evidence type="ECO:0000313" key="21">
    <source>
        <dbReference type="EMBL" id="EOO02785.1"/>
    </source>
</evidence>
<dbReference type="SUPFAM" id="SSF52499">
    <property type="entry name" value="Isochorismatase-like hydrolases"/>
    <property type="match status" value="1"/>
</dbReference>
<dbReference type="Pfam" id="PF02581">
    <property type="entry name" value="TMP-TENI"/>
    <property type="match status" value="1"/>
</dbReference>
<dbReference type="HAMAP" id="MF_00097">
    <property type="entry name" value="TMP_synthase"/>
    <property type="match status" value="1"/>
</dbReference>
<evidence type="ECO:0000256" key="15">
    <source>
        <dbReference type="ARBA" id="ARBA00047851"/>
    </source>
</evidence>
<feature type="domain" description="Thiamine phosphate synthase/TenI" evidence="20">
    <location>
        <begin position="10"/>
        <end position="205"/>
    </location>
</feature>
<keyword evidence="13" id="KW-0784">Thiamine biosynthesis</keyword>
<evidence type="ECO:0000256" key="9">
    <source>
        <dbReference type="ARBA" id="ARBA00022741"/>
    </source>
</evidence>
<keyword evidence="22" id="KW-1185">Reference proteome</keyword>
<gene>
    <name evidence="21" type="ORF">UCRPA7_1662</name>
</gene>
<keyword evidence="10 21" id="KW-0418">Kinase</keyword>
<comment type="similarity">
    <text evidence="18">In the N-terminal section; belongs to the thiamine-phosphate synthase family.</text>
</comment>
<evidence type="ECO:0000256" key="6">
    <source>
        <dbReference type="ARBA" id="ARBA00006336"/>
    </source>
</evidence>
<dbReference type="GO" id="GO:0005524">
    <property type="term" value="F:ATP binding"/>
    <property type="evidence" value="ECO:0007669"/>
    <property type="project" value="UniProtKB-KW"/>
</dbReference>
<dbReference type="GO" id="GO:0000287">
    <property type="term" value="F:magnesium ion binding"/>
    <property type="evidence" value="ECO:0007669"/>
    <property type="project" value="InterPro"/>
</dbReference>
<dbReference type="HAMAP" id="MF_00228">
    <property type="entry name" value="Thz_kinase"/>
    <property type="match status" value="1"/>
</dbReference>
<evidence type="ECO:0000256" key="16">
    <source>
        <dbReference type="ARBA" id="ARBA00047883"/>
    </source>
</evidence>
<dbReference type="InterPro" id="IPR036380">
    <property type="entry name" value="Isochorismatase-like_sf"/>
</dbReference>
<dbReference type="RefSeq" id="XP_007912432.1">
    <property type="nucleotide sequence ID" value="XM_007914241.1"/>
</dbReference>
<dbReference type="Gene3D" id="3.40.50.850">
    <property type="entry name" value="Isochorismatase-like"/>
    <property type="match status" value="1"/>
</dbReference>
<dbReference type="EMBL" id="KB932897">
    <property type="protein sequence ID" value="EOO02785.1"/>
    <property type="molecule type" value="Genomic_DNA"/>
</dbReference>
<evidence type="ECO:0000256" key="18">
    <source>
        <dbReference type="ARBA" id="ARBA00061283"/>
    </source>
</evidence>
<dbReference type="InterPro" id="IPR000868">
    <property type="entry name" value="Isochorismatase-like_dom"/>
</dbReference>
<evidence type="ECO:0000259" key="20">
    <source>
        <dbReference type="Pfam" id="PF02581"/>
    </source>
</evidence>
<evidence type="ECO:0000313" key="22">
    <source>
        <dbReference type="Proteomes" id="UP000014074"/>
    </source>
</evidence>
<evidence type="ECO:0000256" key="1">
    <source>
        <dbReference type="ARBA" id="ARBA00001771"/>
    </source>
</evidence>
<dbReference type="NCBIfam" id="TIGR00694">
    <property type="entry name" value="thiM"/>
    <property type="match status" value="1"/>
</dbReference>
<dbReference type="InterPro" id="IPR034291">
    <property type="entry name" value="TMP_synthase"/>
</dbReference>
<dbReference type="OrthoDB" id="4994at2759"/>
<keyword evidence="7" id="KW-0808">Transferase</keyword>
<dbReference type="FunFam" id="3.20.20.70:FF:000104">
    <property type="entry name" value="Thiamine biosynthetic bifunctional enzyme"/>
    <property type="match status" value="1"/>
</dbReference>
<comment type="pathway">
    <text evidence="5">Cofactor biosynthesis; thiamine diphosphate biosynthesis; thiamine phosphate from 4-amino-2-methyl-5-diphosphomethylpyrimidine and 4-methyl-5-(2-phosphoethyl)-thiazole: step 1/1.</text>
</comment>
<proteinExistence type="inferred from homology"/>
<evidence type="ECO:0000256" key="3">
    <source>
        <dbReference type="ARBA" id="ARBA00003814"/>
    </source>
</evidence>
<dbReference type="Gene3D" id="3.20.20.70">
    <property type="entry name" value="Aldolase class I"/>
    <property type="match status" value="1"/>
</dbReference>
<reference evidence="22" key="1">
    <citation type="journal article" date="2013" name="Genome Announc.">
        <title>Draft genome sequence of the ascomycete Phaeoacremonium aleophilum strain UCR-PA7, a causal agent of the esca disease complex in grapevines.</title>
        <authorList>
            <person name="Blanco-Ulate B."/>
            <person name="Rolshausen P."/>
            <person name="Cantu D."/>
        </authorList>
    </citation>
    <scope>NUCLEOTIDE SEQUENCE [LARGE SCALE GENOMIC DNA]</scope>
    <source>
        <strain evidence="22">UCR-PA7</strain>
    </source>
</reference>
<keyword evidence="9" id="KW-0547">Nucleotide-binding</keyword>
<dbReference type="FunFam" id="3.40.1190.20:FF:000042">
    <property type="entry name" value="Probable thiamine biosynthetic bifunctional enzyme"/>
    <property type="match status" value="1"/>
</dbReference>
<dbReference type="NCBIfam" id="TIGR00693">
    <property type="entry name" value="thiE"/>
    <property type="match status" value="1"/>
</dbReference>
<comment type="catalytic activity">
    <reaction evidence="16">
        <text>2-[(2R,5Z)-2-carboxy-4-methylthiazol-5(2H)-ylidene]ethyl phosphate + 4-amino-2-methyl-5-(diphosphooxymethyl)pyrimidine + 2 H(+) = thiamine phosphate + CO2 + diphosphate</text>
        <dbReference type="Rhea" id="RHEA:47844"/>
        <dbReference type="ChEBI" id="CHEBI:15378"/>
        <dbReference type="ChEBI" id="CHEBI:16526"/>
        <dbReference type="ChEBI" id="CHEBI:33019"/>
        <dbReference type="ChEBI" id="CHEBI:37575"/>
        <dbReference type="ChEBI" id="CHEBI:57841"/>
        <dbReference type="ChEBI" id="CHEBI:62899"/>
        <dbReference type="EC" id="2.5.1.3"/>
    </reaction>
</comment>
<comment type="similarity">
    <text evidence="17">In the C-terminal section; belongs to the Thz kinase family.</text>
</comment>
<dbReference type="InterPro" id="IPR029056">
    <property type="entry name" value="Ribokinase-like"/>
</dbReference>
<evidence type="ECO:0000256" key="17">
    <source>
        <dbReference type="ARBA" id="ARBA00061146"/>
    </source>
</evidence>
<organism evidence="21 22">
    <name type="scientific">Phaeoacremonium minimum (strain UCR-PA7)</name>
    <name type="common">Esca disease fungus</name>
    <name type="synonym">Togninia minima</name>
    <dbReference type="NCBI Taxonomy" id="1286976"/>
    <lineage>
        <taxon>Eukaryota</taxon>
        <taxon>Fungi</taxon>
        <taxon>Dikarya</taxon>
        <taxon>Ascomycota</taxon>
        <taxon>Pezizomycotina</taxon>
        <taxon>Sordariomycetes</taxon>
        <taxon>Sordariomycetidae</taxon>
        <taxon>Togniniales</taxon>
        <taxon>Togniniaceae</taxon>
        <taxon>Phaeoacremonium</taxon>
    </lineage>
</organism>
<dbReference type="PRINTS" id="PR01099">
    <property type="entry name" value="HYETHTZKNASE"/>
</dbReference>
<comment type="catalytic activity">
    <reaction evidence="15">
        <text>2-(2-carboxy-4-methylthiazol-5-yl)ethyl phosphate + 4-amino-2-methyl-5-(diphosphooxymethyl)pyrimidine + 2 H(+) = thiamine phosphate + CO2 + diphosphate</text>
        <dbReference type="Rhea" id="RHEA:47848"/>
        <dbReference type="ChEBI" id="CHEBI:15378"/>
        <dbReference type="ChEBI" id="CHEBI:16526"/>
        <dbReference type="ChEBI" id="CHEBI:33019"/>
        <dbReference type="ChEBI" id="CHEBI:37575"/>
        <dbReference type="ChEBI" id="CHEBI:57841"/>
        <dbReference type="ChEBI" id="CHEBI:62890"/>
        <dbReference type="EC" id="2.5.1.3"/>
    </reaction>
</comment>
<evidence type="ECO:0000256" key="7">
    <source>
        <dbReference type="ARBA" id="ARBA00022679"/>
    </source>
</evidence>
<dbReference type="PANTHER" id="PTHR20857">
    <property type="entry name" value="THIAMINE-PHOSPHATE PYROPHOSPHORYLASE"/>
    <property type="match status" value="1"/>
</dbReference>
<dbReference type="GO" id="GO:0009229">
    <property type="term" value="P:thiamine diphosphate biosynthetic process"/>
    <property type="evidence" value="ECO:0007669"/>
    <property type="project" value="UniProtKB-UniPathway"/>
</dbReference>
<protein>
    <submittedName>
        <fullName evidence="21">Putative hydroxyethylthiazole kinase protein</fullName>
    </submittedName>
</protein>
<keyword evidence="12" id="KW-0460">Magnesium</keyword>
<dbReference type="CDD" id="cd01170">
    <property type="entry name" value="THZ_kinase"/>
    <property type="match status" value="1"/>
</dbReference>
<dbReference type="Gene3D" id="3.40.1190.20">
    <property type="match status" value="1"/>
</dbReference>
<dbReference type="Pfam" id="PF00857">
    <property type="entry name" value="Isochorismatase"/>
    <property type="match status" value="1"/>
</dbReference>
<comment type="function">
    <text evidence="3">Condenses 4-methyl-5-(beta-hydroxyethyl)thiazole monophosphate (THZ-P) and 2-methyl-4-amino-5-hydroxymethyl pyrimidine pyrophosphate (HMP-PP) to form thiamine monophosphate (TMP).</text>
</comment>
<dbReference type="Proteomes" id="UP000014074">
    <property type="component" value="Unassembled WGS sequence"/>
</dbReference>
<dbReference type="KEGG" id="tmn:UCRPA7_1662"/>
<dbReference type="GeneID" id="19321833"/>
<comment type="catalytic activity">
    <reaction evidence="1">
        <text>5-(2-hydroxyethyl)-4-methylthiazole + ATP = 4-methyl-5-(2-phosphooxyethyl)-thiazole + ADP + H(+)</text>
        <dbReference type="Rhea" id="RHEA:24212"/>
        <dbReference type="ChEBI" id="CHEBI:15378"/>
        <dbReference type="ChEBI" id="CHEBI:17957"/>
        <dbReference type="ChEBI" id="CHEBI:30616"/>
        <dbReference type="ChEBI" id="CHEBI:58296"/>
        <dbReference type="ChEBI" id="CHEBI:456216"/>
        <dbReference type="EC" id="2.7.1.50"/>
    </reaction>
</comment>
<comment type="cofactor">
    <cofactor evidence="2">
        <name>Mg(2+)</name>
        <dbReference type="ChEBI" id="CHEBI:18420"/>
    </cofactor>
</comment>
<name>R8BU09_PHAM7</name>
<evidence type="ECO:0000259" key="19">
    <source>
        <dbReference type="Pfam" id="PF00857"/>
    </source>
</evidence>
<dbReference type="InterPro" id="IPR013785">
    <property type="entry name" value="Aldolase_TIM"/>
</dbReference>
<dbReference type="SUPFAM" id="SSF51391">
    <property type="entry name" value="Thiamin phosphate synthase"/>
    <property type="match status" value="1"/>
</dbReference>
<dbReference type="AlphaFoldDB" id="R8BU09"/>
<dbReference type="UniPathway" id="UPA00060">
    <property type="reaction ID" value="UER00139"/>
</dbReference>
<dbReference type="GO" id="GO:0004417">
    <property type="term" value="F:hydroxyethylthiazole kinase activity"/>
    <property type="evidence" value="ECO:0007669"/>
    <property type="project" value="UniProtKB-EC"/>
</dbReference>
<feature type="domain" description="Isochorismatase-like" evidence="19">
    <location>
        <begin position="515"/>
        <end position="665"/>
    </location>
</feature>
<evidence type="ECO:0000256" key="11">
    <source>
        <dbReference type="ARBA" id="ARBA00022840"/>
    </source>
</evidence>
<dbReference type="InterPro" id="IPR022998">
    <property type="entry name" value="ThiamineP_synth_TenI"/>
</dbReference>
<evidence type="ECO:0000256" key="10">
    <source>
        <dbReference type="ARBA" id="ARBA00022777"/>
    </source>
</evidence>